<feature type="non-terminal residue" evidence="1">
    <location>
        <position position="730"/>
    </location>
</feature>
<organism evidence="1 2">
    <name type="scientific">Phormidium pseudopriestleyi FRX01</name>
    <dbReference type="NCBI Taxonomy" id="1759528"/>
    <lineage>
        <taxon>Bacteria</taxon>
        <taxon>Bacillati</taxon>
        <taxon>Cyanobacteriota</taxon>
        <taxon>Cyanophyceae</taxon>
        <taxon>Oscillatoriophycideae</taxon>
        <taxon>Oscillatoriales</taxon>
        <taxon>Oscillatoriaceae</taxon>
        <taxon>Phormidium</taxon>
    </lineage>
</organism>
<comment type="caution">
    <text evidence="1">The sequence shown here is derived from an EMBL/GenBank/DDBJ whole genome shotgun (WGS) entry which is preliminary data.</text>
</comment>
<dbReference type="RefSeq" id="WP_207088966.1">
    <property type="nucleotide sequence ID" value="NZ_JAFLQW010000414.1"/>
</dbReference>
<reference evidence="1 2" key="1">
    <citation type="submission" date="2021-03" db="EMBL/GenBank/DDBJ databases">
        <title>Metabolic Capacity of the Antarctic Cyanobacterium Phormidium pseudopriestleyi that Sustains Oxygenic Photosynthesis in the Presence of Hydrogen Sulfide.</title>
        <authorList>
            <person name="Lumian J.E."/>
            <person name="Jungblut A.D."/>
            <person name="Dillon M.L."/>
            <person name="Hawes I."/>
            <person name="Doran P.T."/>
            <person name="Mackey T.J."/>
            <person name="Dick G.J."/>
            <person name="Grettenberger C.L."/>
            <person name="Sumner D.Y."/>
        </authorList>
    </citation>
    <scope>NUCLEOTIDE SEQUENCE [LARGE SCALE GENOMIC DNA]</scope>
    <source>
        <strain evidence="1 2">FRX01</strain>
    </source>
</reference>
<evidence type="ECO:0000313" key="1">
    <source>
        <dbReference type="EMBL" id="MBO0350490.1"/>
    </source>
</evidence>
<accession>A0ABS3FTP5</accession>
<gene>
    <name evidence="1" type="ORF">J0895_15580</name>
</gene>
<evidence type="ECO:0008006" key="3">
    <source>
        <dbReference type="Google" id="ProtNLM"/>
    </source>
</evidence>
<proteinExistence type="predicted"/>
<sequence>MFNSHIDLPPVATTEIFFCQSSQVSEVRVEPKKPTDIFIYLSQQIEVDSPNPVEGLSDNSVGDDTANPATVSKLDSLPSQENCLDFSRVFPINSPSHLEEANRDLLDREQLDLNETVPPASLIVEEQTSLHLGNLVELDRVEILRSPDSNLPGSENLAVVAETGSTVPESPLAQTREFEYNLPPVSPSTVDFVLPESVEEIESQPTPLPEPLPEMNWRENSLESLDSTAERYPFIVNPTDRLTFDLQSFRPFRDENYSTLDLRFGENNPVFNKVTFANFPKEDQLYWVLEGNRVVLETRGLQGGAVYQGRETMTELTQRIILQQQFWGLQAVWSVPHALEDVIGAGENNNQFAVLSVAGQLTTPPGIPAGEVIINSGQSRDNTTTTLVPNLGSASTNHPDGGRSLFENLDPAVAPRFLQAFPTTNLQPLLNNGVALRDGAIIPAENLAAAGIGFINLDTGEGFDFSAPFTSVPGIKIGQPGGGMNLDLLNIIVNPVMTPRERDVRYLNSLIWFSLGQTMVGDSTEIDYQESSDWYRFYFSVPHRRTSIEYDAQEIQATYRSIFSNPGVSFSVSFGANDKIDEIQFTHATLGLSLGFIFTGLENSHIDEGLDEAHTALENGEGFAELNTVATPEQRGQINQRLNQNLLNTERATKLDQLSGNYTFPGTITPTTSNLFQVRTGLYKRRIDFLSQEISPFREVSNFFLDLDLSNQDFGTLGFIGISNPTDQPT</sequence>
<evidence type="ECO:0000313" key="2">
    <source>
        <dbReference type="Proteomes" id="UP000664844"/>
    </source>
</evidence>
<keyword evidence="2" id="KW-1185">Reference proteome</keyword>
<dbReference type="Proteomes" id="UP000664844">
    <property type="component" value="Unassembled WGS sequence"/>
</dbReference>
<name>A0ABS3FTP5_9CYAN</name>
<protein>
    <recommendedName>
        <fullName evidence="3">DUF3769 domain-containing protein</fullName>
    </recommendedName>
</protein>
<dbReference type="EMBL" id="JAFLQW010000414">
    <property type="protein sequence ID" value="MBO0350490.1"/>
    <property type="molecule type" value="Genomic_DNA"/>
</dbReference>